<dbReference type="EMBL" id="CP003379">
    <property type="protein sequence ID" value="AFL86582.1"/>
    <property type="molecule type" value="Genomic_DNA"/>
</dbReference>
<dbReference type="RefSeq" id="WP_014784151.1">
    <property type="nucleotide sequence ID" value="NC_018014.1"/>
</dbReference>
<dbReference type="Pfam" id="PF01613">
    <property type="entry name" value="Flavin_Reduct"/>
    <property type="match status" value="1"/>
</dbReference>
<dbReference type="AlphaFoldDB" id="I3ZBG4"/>
<comment type="cofactor">
    <cofactor evidence="1">
        <name>FMN</name>
        <dbReference type="ChEBI" id="CHEBI:58210"/>
    </cofactor>
</comment>
<keyword evidence="7" id="KW-1185">Reference proteome</keyword>
<dbReference type="Gene3D" id="2.30.110.10">
    <property type="entry name" value="Electron Transport, Fmn-binding Protein, Chain A"/>
    <property type="match status" value="1"/>
</dbReference>
<evidence type="ECO:0000256" key="3">
    <source>
        <dbReference type="ARBA" id="ARBA00022643"/>
    </source>
</evidence>
<evidence type="ECO:0000256" key="4">
    <source>
        <dbReference type="ARBA" id="ARBA00038054"/>
    </source>
</evidence>
<dbReference type="OrthoDB" id="9794638at2"/>
<evidence type="ECO:0000256" key="1">
    <source>
        <dbReference type="ARBA" id="ARBA00001917"/>
    </source>
</evidence>
<dbReference type="eggNOG" id="COG1853">
    <property type="taxonomic scope" value="Bacteria"/>
</dbReference>
<gene>
    <name evidence="6" type="ordered locus">Terro_0233</name>
</gene>
<dbReference type="PANTHER" id="PTHR33798:SF5">
    <property type="entry name" value="FLAVIN REDUCTASE LIKE DOMAIN-CONTAINING PROTEIN"/>
    <property type="match status" value="1"/>
</dbReference>
<evidence type="ECO:0000259" key="5">
    <source>
        <dbReference type="SMART" id="SM00903"/>
    </source>
</evidence>
<comment type="similarity">
    <text evidence="4">Belongs to the flavoredoxin family.</text>
</comment>
<dbReference type="Proteomes" id="UP000006056">
    <property type="component" value="Chromosome"/>
</dbReference>
<sequence>MSDTHAAFDLRTLPKSDTYKLLASTILPRPIAWITTLDDDGKPNAAPFSFFNVVSADPPLIFVGFSAAPDRDGKDTLSNIRRTGELVVNMVPEELAVAMNVTATDAPRGMDELLLAGLETVPSLQVAPPRIAGSPVSLECRTFQIIEPGGSSTILLAQVFEMHIRHDAFEDESRLHLDPAQMRLIGRMHGGGGYATTKDVFEIPRIPWKDMQAKR</sequence>
<feature type="domain" description="Flavin reductase like" evidence="5">
    <location>
        <begin position="24"/>
        <end position="177"/>
    </location>
</feature>
<proteinExistence type="inferred from homology"/>
<dbReference type="PANTHER" id="PTHR33798">
    <property type="entry name" value="FLAVOPROTEIN OXYGENASE"/>
    <property type="match status" value="1"/>
</dbReference>
<name>I3ZBG4_TERRK</name>
<dbReference type="SMART" id="SM00903">
    <property type="entry name" value="Flavin_Reduct"/>
    <property type="match status" value="1"/>
</dbReference>
<evidence type="ECO:0000313" key="6">
    <source>
        <dbReference type="EMBL" id="AFL86582.1"/>
    </source>
</evidence>
<protein>
    <submittedName>
        <fullName evidence="6">Conserved protein of DIM6/NTAB family</fullName>
    </submittedName>
</protein>
<accession>I3ZBG4</accession>
<dbReference type="KEGG" id="trs:Terro_0233"/>
<evidence type="ECO:0000313" key="7">
    <source>
        <dbReference type="Proteomes" id="UP000006056"/>
    </source>
</evidence>
<dbReference type="InterPro" id="IPR002563">
    <property type="entry name" value="Flavin_Rdtase-like_dom"/>
</dbReference>
<organism evidence="6 7">
    <name type="scientific">Terriglobus roseus (strain DSM 18391 / NRRL B-41598 / KBS 63)</name>
    <dbReference type="NCBI Taxonomy" id="926566"/>
    <lineage>
        <taxon>Bacteria</taxon>
        <taxon>Pseudomonadati</taxon>
        <taxon>Acidobacteriota</taxon>
        <taxon>Terriglobia</taxon>
        <taxon>Terriglobales</taxon>
        <taxon>Acidobacteriaceae</taxon>
        <taxon>Terriglobus</taxon>
    </lineage>
</organism>
<dbReference type="GO" id="GO:0010181">
    <property type="term" value="F:FMN binding"/>
    <property type="evidence" value="ECO:0007669"/>
    <property type="project" value="InterPro"/>
</dbReference>
<dbReference type="SUPFAM" id="SSF50475">
    <property type="entry name" value="FMN-binding split barrel"/>
    <property type="match status" value="1"/>
</dbReference>
<dbReference type="GO" id="GO:0016646">
    <property type="term" value="F:oxidoreductase activity, acting on the CH-NH group of donors, NAD or NADP as acceptor"/>
    <property type="evidence" value="ECO:0007669"/>
    <property type="project" value="UniProtKB-ARBA"/>
</dbReference>
<dbReference type="InterPro" id="IPR012349">
    <property type="entry name" value="Split_barrel_FMN-bd"/>
</dbReference>
<keyword evidence="3" id="KW-0288">FMN</keyword>
<dbReference type="HOGENOM" id="CLU_059021_3_1_0"/>
<keyword evidence="2" id="KW-0285">Flavoprotein</keyword>
<reference evidence="6 7" key="1">
    <citation type="submission" date="2012-06" db="EMBL/GenBank/DDBJ databases">
        <title>Complete genome of Terriglobus roseus DSM 18391.</title>
        <authorList>
            <consortium name="US DOE Joint Genome Institute (JGI-PGF)"/>
            <person name="Lucas S."/>
            <person name="Copeland A."/>
            <person name="Lapidus A."/>
            <person name="Glavina del Rio T."/>
            <person name="Dalin E."/>
            <person name="Tice H."/>
            <person name="Bruce D."/>
            <person name="Goodwin L."/>
            <person name="Pitluck S."/>
            <person name="Peters L."/>
            <person name="Mikhailova N."/>
            <person name="Munk A.C.C."/>
            <person name="Kyrpides N."/>
            <person name="Mavromatis K."/>
            <person name="Ivanova N."/>
            <person name="Brettin T."/>
            <person name="Detter J.C."/>
            <person name="Han C."/>
            <person name="Larimer F."/>
            <person name="Land M."/>
            <person name="Hauser L."/>
            <person name="Markowitz V."/>
            <person name="Cheng J.-F."/>
            <person name="Hugenholtz P."/>
            <person name="Woyke T."/>
            <person name="Wu D."/>
            <person name="Brambilla E."/>
            <person name="Klenk H.-P."/>
            <person name="Eisen J.A."/>
        </authorList>
    </citation>
    <scope>NUCLEOTIDE SEQUENCE [LARGE SCALE GENOMIC DNA]</scope>
    <source>
        <strain evidence="7">DSM 18391 / NRRL B-41598 / KBS 63</strain>
    </source>
</reference>
<dbReference type="STRING" id="926566.Terro_0233"/>
<evidence type="ECO:0000256" key="2">
    <source>
        <dbReference type="ARBA" id="ARBA00022630"/>
    </source>
</evidence>